<feature type="region of interest" description="Disordered" evidence="1">
    <location>
        <begin position="403"/>
        <end position="427"/>
    </location>
</feature>
<name>A0AAE0U9W0_SORBR</name>
<dbReference type="EMBL" id="JAUTDP010000010">
    <property type="protein sequence ID" value="KAK3395814.1"/>
    <property type="molecule type" value="Genomic_DNA"/>
</dbReference>
<feature type="compositionally biased region" description="Polar residues" evidence="1">
    <location>
        <begin position="40"/>
        <end position="50"/>
    </location>
</feature>
<feature type="compositionally biased region" description="Acidic residues" evidence="1">
    <location>
        <begin position="54"/>
        <end position="65"/>
    </location>
</feature>
<feature type="compositionally biased region" description="Basic and acidic residues" evidence="1">
    <location>
        <begin position="411"/>
        <end position="424"/>
    </location>
</feature>
<protein>
    <submittedName>
        <fullName evidence="2">Uncharacterized protein</fullName>
    </submittedName>
</protein>
<proteinExistence type="predicted"/>
<feature type="compositionally biased region" description="Polar residues" evidence="1">
    <location>
        <begin position="110"/>
        <end position="143"/>
    </location>
</feature>
<organism evidence="2 3">
    <name type="scientific">Sordaria brevicollis</name>
    <dbReference type="NCBI Taxonomy" id="83679"/>
    <lineage>
        <taxon>Eukaryota</taxon>
        <taxon>Fungi</taxon>
        <taxon>Dikarya</taxon>
        <taxon>Ascomycota</taxon>
        <taxon>Pezizomycotina</taxon>
        <taxon>Sordariomycetes</taxon>
        <taxon>Sordariomycetidae</taxon>
        <taxon>Sordariales</taxon>
        <taxon>Sordariaceae</taxon>
        <taxon>Sordaria</taxon>
    </lineage>
</organism>
<gene>
    <name evidence="2" type="ORF">B0T20DRAFT_463400</name>
</gene>
<dbReference type="AlphaFoldDB" id="A0AAE0U9W0"/>
<feature type="compositionally biased region" description="Polar residues" evidence="1">
    <location>
        <begin position="152"/>
        <end position="171"/>
    </location>
</feature>
<feature type="compositionally biased region" description="Acidic residues" evidence="1">
    <location>
        <begin position="214"/>
        <end position="226"/>
    </location>
</feature>
<evidence type="ECO:0000313" key="2">
    <source>
        <dbReference type="EMBL" id="KAK3395814.1"/>
    </source>
</evidence>
<sequence>MSSSLWSSDVAVHAYRVSNPNMAVLKAILNGTFEAHSDPSPAQVSNQQDGPATEVDDNSESDDSTQDVRKDDDQSSIAVAESDYVSFPPFDGQTSPIDVDKYHHTRKVSTETTSSQNSKTTVNSDRSKNTAETNDTEYTQPSIASPEKRQCQTKAQSDETGSARNASNPTGFRSFPTLPHAPSPCAADSRSPTPLDLGSAYGSSNEDTTTFDYASDDDSYYSDDADDNHSITTDDEFSDLSIVHTVDREEYGLQYVGEHECFDPDHDNGKKQPKLKAIVRGPGEVEMVTYYSDDEELEQEDDKEEQHPMAEFSWKKEQYMPKNWQVLAWYEHPKGEYKYNILGSDHRWYWACDGGFMLMVDEELEEFNSWRWTDSDAVLIWNGDVKEEEEAPACVPALETIQEEDEESDEELCKVKEDDERKPSGADWDLDDVFEEVTKAFVGLVIVDGKAKEKQDLVELWRQEVVVEDSEDDEEEDWKCFI</sequence>
<reference evidence="2" key="1">
    <citation type="journal article" date="2023" name="Mol. Phylogenet. Evol.">
        <title>Genome-scale phylogeny and comparative genomics of the fungal order Sordariales.</title>
        <authorList>
            <person name="Hensen N."/>
            <person name="Bonometti L."/>
            <person name="Westerberg I."/>
            <person name="Brannstrom I.O."/>
            <person name="Guillou S."/>
            <person name="Cros-Aarteil S."/>
            <person name="Calhoun S."/>
            <person name="Haridas S."/>
            <person name="Kuo A."/>
            <person name="Mondo S."/>
            <person name="Pangilinan J."/>
            <person name="Riley R."/>
            <person name="LaButti K."/>
            <person name="Andreopoulos B."/>
            <person name="Lipzen A."/>
            <person name="Chen C."/>
            <person name="Yan M."/>
            <person name="Daum C."/>
            <person name="Ng V."/>
            <person name="Clum A."/>
            <person name="Steindorff A."/>
            <person name="Ohm R.A."/>
            <person name="Martin F."/>
            <person name="Silar P."/>
            <person name="Natvig D.O."/>
            <person name="Lalanne C."/>
            <person name="Gautier V."/>
            <person name="Ament-Velasquez S.L."/>
            <person name="Kruys A."/>
            <person name="Hutchinson M.I."/>
            <person name="Powell A.J."/>
            <person name="Barry K."/>
            <person name="Miller A.N."/>
            <person name="Grigoriev I.V."/>
            <person name="Debuchy R."/>
            <person name="Gladieux P."/>
            <person name="Hiltunen Thoren M."/>
            <person name="Johannesson H."/>
        </authorList>
    </citation>
    <scope>NUCLEOTIDE SEQUENCE</scope>
    <source>
        <strain evidence="2">FGSC 1904</strain>
    </source>
</reference>
<feature type="region of interest" description="Disordered" evidence="1">
    <location>
        <begin position="34"/>
        <end position="232"/>
    </location>
</feature>
<dbReference type="Proteomes" id="UP001281003">
    <property type="component" value="Unassembled WGS sequence"/>
</dbReference>
<comment type="caution">
    <text evidence="2">The sequence shown here is derived from an EMBL/GenBank/DDBJ whole genome shotgun (WGS) entry which is preliminary data.</text>
</comment>
<accession>A0AAE0U9W0</accession>
<evidence type="ECO:0000313" key="3">
    <source>
        <dbReference type="Proteomes" id="UP001281003"/>
    </source>
</evidence>
<evidence type="ECO:0000256" key="1">
    <source>
        <dbReference type="SAM" id="MobiDB-lite"/>
    </source>
</evidence>
<keyword evidence="3" id="KW-1185">Reference proteome</keyword>
<reference evidence="2" key="2">
    <citation type="submission" date="2023-07" db="EMBL/GenBank/DDBJ databases">
        <authorList>
            <consortium name="Lawrence Berkeley National Laboratory"/>
            <person name="Haridas S."/>
            <person name="Hensen N."/>
            <person name="Bonometti L."/>
            <person name="Westerberg I."/>
            <person name="Brannstrom I.O."/>
            <person name="Guillou S."/>
            <person name="Cros-Aarteil S."/>
            <person name="Calhoun S."/>
            <person name="Kuo A."/>
            <person name="Mondo S."/>
            <person name="Pangilinan J."/>
            <person name="Riley R."/>
            <person name="LaButti K."/>
            <person name="Andreopoulos B."/>
            <person name="Lipzen A."/>
            <person name="Chen C."/>
            <person name="Yanf M."/>
            <person name="Daum C."/>
            <person name="Ng V."/>
            <person name="Clum A."/>
            <person name="Steindorff A."/>
            <person name="Ohm R."/>
            <person name="Martin F."/>
            <person name="Silar P."/>
            <person name="Natvig D."/>
            <person name="Lalanne C."/>
            <person name="Gautier V."/>
            <person name="Ament-velasquez S.L."/>
            <person name="Kruys A."/>
            <person name="Hutchinson M.I."/>
            <person name="Powell A.J."/>
            <person name="Barry K."/>
            <person name="Miller A.N."/>
            <person name="Grigoriev I.V."/>
            <person name="Debuchy R."/>
            <person name="Gladieux P."/>
            <person name="Thoren M.H."/>
            <person name="Johannesson H."/>
        </authorList>
    </citation>
    <scope>NUCLEOTIDE SEQUENCE</scope>
    <source>
        <strain evidence="2">FGSC 1904</strain>
    </source>
</reference>
<feature type="compositionally biased region" description="Polar residues" evidence="1">
    <location>
        <begin position="201"/>
        <end position="211"/>
    </location>
</feature>